<accession>A0ABD3MKJ5</accession>
<evidence type="ECO:0000259" key="2">
    <source>
        <dbReference type="PROSITE" id="PS50072"/>
    </source>
</evidence>
<dbReference type="InterPro" id="IPR002130">
    <property type="entry name" value="Cyclophilin-type_PPIase_dom"/>
</dbReference>
<feature type="signal peptide" evidence="1">
    <location>
        <begin position="1"/>
        <end position="21"/>
    </location>
</feature>
<dbReference type="EMBL" id="JALLBG020000123">
    <property type="protein sequence ID" value="KAL3763373.1"/>
    <property type="molecule type" value="Genomic_DNA"/>
</dbReference>
<reference evidence="3 4" key="1">
    <citation type="submission" date="2024-10" db="EMBL/GenBank/DDBJ databases">
        <title>Updated reference genomes for cyclostephanoid diatoms.</title>
        <authorList>
            <person name="Roberts W.R."/>
            <person name="Alverson A.J."/>
        </authorList>
    </citation>
    <scope>NUCLEOTIDE SEQUENCE [LARGE SCALE GENOMIC DNA]</scope>
    <source>
        <strain evidence="3 4">AJA232-27</strain>
    </source>
</reference>
<dbReference type="PANTHER" id="PTHR47875:SF1">
    <property type="entry name" value="PEPTIDYL-PROLYL CIS-TRANS ISOMERASE CYP28, CHLOROPLASTIC"/>
    <property type="match status" value="1"/>
</dbReference>
<keyword evidence="4" id="KW-1185">Reference proteome</keyword>
<dbReference type="PANTHER" id="PTHR47875">
    <property type="entry name" value="PEPTIDYL-PROLYL CIS-TRANS ISOMERASE CYP28, CHLOROPLASTIC"/>
    <property type="match status" value="1"/>
</dbReference>
<evidence type="ECO:0000313" key="4">
    <source>
        <dbReference type="Proteomes" id="UP001530293"/>
    </source>
</evidence>
<evidence type="ECO:0000256" key="1">
    <source>
        <dbReference type="SAM" id="SignalP"/>
    </source>
</evidence>
<sequence length="392" mass="41871">MASLLVITITACLLHLHPSHGFGLVLPPTPVTRHADIATQCRRDQLKGRRGACSGITRSSDLATRRHSTCIDRDIDNDESDFSDAKIVAVKSRRSFFATSMTAASSSFLMASSARALEEVEGIAAATDAGIVGGESVKSTADATITDKIFIEFKGLSPPSSDGQSNTNDRIVIGLFGNDAPQPVSILKQLVTKDGYKDAKCKPLDTSRTLIKEQLEANKVYNTCMETEDTMGVNYDYATVWRVIPNERVDVGAVSGRFVARENPNFVDGNTSGGRLRHDAAGVVSVRRGNEGGFGFTIFPTGGSNDAARILDEDNIVVGRVIEGMDVVHRLNELPVVKQSAGSILGGGGSGASGKEKSKVAPSRGCRYGGTELYCNEYKPLRKVLLDKTGVL</sequence>
<dbReference type="SUPFAM" id="SSF50891">
    <property type="entry name" value="Cyclophilin-like"/>
    <property type="match status" value="1"/>
</dbReference>
<dbReference type="Gene3D" id="2.40.100.10">
    <property type="entry name" value="Cyclophilin-like"/>
    <property type="match status" value="1"/>
</dbReference>
<name>A0ABD3MKJ5_9STRA</name>
<evidence type="ECO:0000313" key="3">
    <source>
        <dbReference type="EMBL" id="KAL3763373.1"/>
    </source>
</evidence>
<dbReference type="Proteomes" id="UP001530293">
    <property type="component" value="Unassembled WGS sequence"/>
</dbReference>
<proteinExistence type="predicted"/>
<dbReference type="Pfam" id="PF00160">
    <property type="entry name" value="Pro_isomerase"/>
    <property type="match status" value="1"/>
</dbReference>
<keyword evidence="1" id="KW-0732">Signal</keyword>
<comment type="caution">
    <text evidence="3">The sequence shown here is derived from an EMBL/GenBank/DDBJ whole genome shotgun (WGS) entry which is preliminary data.</text>
</comment>
<feature type="domain" description="PPIase cyclophilin-type" evidence="2">
    <location>
        <begin position="170"/>
        <end position="391"/>
    </location>
</feature>
<dbReference type="AlphaFoldDB" id="A0ABD3MKJ5"/>
<gene>
    <name evidence="3" type="ORF">ACHAWU_001946</name>
</gene>
<dbReference type="InterPro" id="IPR044178">
    <property type="entry name" value="CYP28-like"/>
</dbReference>
<dbReference type="PROSITE" id="PS50072">
    <property type="entry name" value="CSA_PPIASE_2"/>
    <property type="match status" value="1"/>
</dbReference>
<protein>
    <recommendedName>
        <fullName evidence="2">PPIase cyclophilin-type domain-containing protein</fullName>
    </recommendedName>
</protein>
<dbReference type="InterPro" id="IPR029000">
    <property type="entry name" value="Cyclophilin-like_dom_sf"/>
</dbReference>
<feature type="chain" id="PRO_5044748944" description="PPIase cyclophilin-type domain-containing protein" evidence="1">
    <location>
        <begin position="22"/>
        <end position="392"/>
    </location>
</feature>
<organism evidence="3 4">
    <name type="scientific">Discostella pseudostelligera</name>
    <dbReference type="NCBI Taxonomy" id="259834"/>
    <lineage>
        <taxon>Eukaryota</taxon>
        <taxon>Sar</taxon>
        <taxon>Stramenopiles</taxon>
        <taxon>Ochrophyta</taxon>
        <taxon>Bacillariophyta</taxon>
        <taxon>Coscinodiscophyceae</taxon>
        <taxon>Thalassiosirophycidae</taxon>
        <taxon>Stephanodiscales</taxon>
        <taxon>Stephanodiscaceae</taxon>
        <taxon>Discostella</taxon>
    </lineage>
</organism>